<sequence>MKWQAAAVLLILAEPVAASARAACAVDRAVFTGQGKTVSVQVEIAKTPQERAQGLMFRKHLNPDSGMLFIYEAPQPVSFWMHNTLIPLDMVFMDATGLVRHIHPKARPLDDSSVPGAQIGDPDPDRLMVLEVAGGEAARLGIHEGMVLAHPDLPQDIARQPCD</sequence>
<organism evidence="2 3">
    <name type="scientific">Paracoccus limosus</name>
    <dbReference type="NCBI Taxonomy" id="913252"/>
    <lineage>
        <taxon>Bacteria</taxon>
        <taxon>Pseudomonadati</taxon>
        <taxon>Pseudomonadota</taxon>
        <taxon>Alphaproteobacteria</taxon>
        <taxon>Rhodobacterales</taxon>
        <taxon>Paracoccaceae</taxon>
        <taxon>Paracoccus</taxon>
    </lineage>
</organism>
<dbReference type="PANTHER" id="PTHR37953">
    <property type="entry name" value="UPF0127 PROTEIN MJ1496"/>
    <property type="match status" value="1"/>
</dbReference>
<dbReference type="AlphaFoldDB" id="A0A844H4M3"/>
<accession>A0A844H4M3</accession>
<dbReference type="PANTHER" id="PTHR37953:SF1">
    <property type="entry name" value="UPF0127 PROTEIN MJ1496"/>
    <property type="match status" value="1"/>
</dbReference>
<name>A0A844H4M3_9RHOB</name>
<dbReference type="EMBL" id="WMIF01000001">
    <property type="protein sequence ID" value="MTH33288.1"/>
    <property type="molecule type" value="Genomic_DNA"/>
</dbReference>
<feature type="signal peptide" evidence="1">
    <location>
        <begin position="1"/>
        <end position="22"/>
    </location>
</feature>
<keyword evidence="3" id="KW-1185">Reference proteome</keyword>
<evidence type="ECO:0000256" key="1">
    <source>
        <dbReference type="SAM" id="SignalP"/>
    </source>
</evidence>
<proteinExistence type="predicted"/>
<dbReference type="InterPro" id="IPR038695">
    <property type="entry name" value="Saro_0823-like_sf"/>
</dbReference>
<evidence type="ECO:0000313" key="2">
    <source>
        <dbReference type="EMBL" id="MTH33288.1"/>
    </source>
</evidence>
<keyword evidence="1" id="KW-0732">Signal</keyword>
<protein>
    <submittedName>
        <fullName evidence="2">DUF192 domain-containing protein</fullName>
    </submittedName>
</protein>
<gene>
    <name evidence="2" type="ORF">GL279_01605</name>
</gene>
<dbReference type="InterPro" id="IPR003795">
    <property type="entry name" value="DUF192"/>
</dbReference>
<dbReference type="Pfam" id="PF02643">
    <property type="entry name" value="DUF192"/>
    <property type="match status" value="1"/>
</dbReference>
<dbReference type="OrthoDB" id="9808290at2"/>
<reference evidence="2 3" key="1">
    <citation type="submission" date="2019-11" db="EMBL/GenBank/DDBJ databases">
        <authorList>
            <person name="Dong K."/>
        </authorList>
    </citation>
    <scope>NUCLEOTIDE SEQUENCE [LARGE SCALE GENOMIC DNA]</scope>
    <source>
        <strain evidence="2 3">JCM 17370</strain>
    </source>
</reference>
<dbReference type="Proteomes" id="UP000442533">
    <property type="component" value="Unassembled WGS sequence"/>
</dbReference>
<feature type="chain" id="PRO_5032997370" evidence="1">
    <location>
        <begin position="23"/>
        <end position="163"/>
    </location>
</feature>
<comment type="caution">
    <text evidence="2">The sequence shown here is derived from an EMBL/GenBank/DDBJ whole genome shotgun (WGS) entry which is preliminary data.</text>
</comment>
<dbReference type="Gene3D" id="2.60.120.1140">
    <property type="entry name" value="Protein of unknown function DUF192"/>
    <property type="match status" value="1"/>
</dbReference>
<evidence type="ECO:0000313" key="3">
    <source>
        <dbReference type="Proteomes" id="UP000442533"/>
    </source>
</evidence>